<gene>
    <name evidence="1" type="ORF">LVIROSA_LOCUS38982</name>
</gene>
<organism evidence="1 2">
    <name type="scientific">Lactuca virosa</name>
    <dbReference type="NCBI Taxonomy" id="75947"/>
    <lineage>
        <taxon>Eukaryota</taxon>
        <taxon>Viridiplantae</taxon>
        <taxon>Streptophyta</taxon>
        <taxon>Embryophyta</taxon>
        <taxon>Tracheophyta</taxon>
        <taxon>Spermatophyta</taxon>
        <taxon>Magnoliopsida</taxon>
        <taxon>eudicotyledons</taxon>
        <taxon>Gunneridae</taxon>
        <taxon>Pentapetalae</taxon>
        <taxon>asterids</taxon>
        <taxon>campanulids</taxon>
        <taxon>Asterales</taxon>
        <taxon>Asteraceae</taxon>
        <taxon>Cichorioideae</taxon>
        <taxon>Cichorieae</taxon>
        <taxon>Lactucinae</taxon>
        <taxon>Lactuca</taxon>
    </lineage>
</organism>
<keyword evidence="2" id="KW-1185">Reference proteome</keyword>
<dbReference type="AlphaFoldDB" id="A0AAU9PVS4"/>
<accession>A0AAU9PVS4</accession>
<dbReference type="PANTHER" id="PTHR38925:SF1">
    <property type="entry name" value="PROTEIN, PUTATIVE-RELATED"/>
    <property type="match status" value="1"/>
</dbReference>
<dbReference type="PANTHER" id="PTHR38925">
    <property type="entry name" value="PROTEIN, PUTATIVE-RELATED"/>
    <property type="match status" value="1"/>
</dbReference>
<proteinExistence type="predicted"/>
<evidence type="ECO:0000313" key="2">
    <source>
        <dbReference type="Proteomes" id="UP001157418"/>
    </source>
</evidence>
<dbReference type="EMBL" id="CAKMRJ010005745">
    <property type="protein sequence ID" value="CAH1453756.1"/>
    <property type="molecule type" value="Genomic_DNA"/>
</dbReference>
<sequence>MHLLVLAKVKLSWLSKCYRFTTTPILATLIWPFFLKVMLNLRPIQDIVGTMVHDSRLFIFQLSRIITLQDDNEGERRWGRFRRLVYDRLVDAGRSMAFVNDEHSLHTLSMVAL</sequence>
<protein>
    <submittedName>
        <fullName evidence="1">Uncharacterized protein</fullName>
    </submittedName>
</protein>
<name>A0AAU9PVS4_9ASTR</name>
<comment type="caution">
    <text evidence="1">The sequence shown here is derived from an EMBL/GenBank/DDBJ whole genome shotgun (WGS) entry which is preliminary data.</text>
</comment>
<dbReference type="Proteomes" id="UP001157418">
    <property type="component" value="Unassembled WGS sequence"/>
</dbReference>
<evidence type="ECO:0000313" key="1">
    <source>
        <dbReference type="EMBL" id="CAH1453756.1"/>
    </source>
</evidence>
<reference evidence="1 2" key="1">
    <citation type="submission" date="2022-01" db="EMBL/GenBank/DDBJ databases">
        <authorList>
            <person name="Xiong W."/>
            <person name="Schranz E."/>
        </authorList>
    </citation>
    <scope>NUCLEOTIDE SEQUENCE [LARGE SCALE GENOMIC DNA]</scope>
</reference>